<organism evidence="1 2">
    <name type="scientific">Aurantibacter aestuarii</name>
    <dbReference type="NCBI Taxonomy" id="1266046"/>
    <lineage>
        <taxon>Bacteria</taxon>
        <taxon>Pseudomonadati</taxon>
        <taxon>Bacteroidota</taxon>
        <taxon>Flavobacteriia</taxon>
        <taxon>Flavobacteriales</taxon>
        <taxon>Flavobacteriaceae</taxon>
        <taxon>Aurantibacter</taxon>
    </lineage>
</organism>
<evidence type="ECO:0000313" key="1">
    <source>
        <dbReference type="EMBL" id="PSG88423.1"/>
    </source>
</evidence>
<protein>
    <recommendedName>
        <fullName evidence="3">TraB/GumN family protein</fullName>
    </recommendedName>
</protein>
<comment type="caution">
    <text evidence="1">The sequence shown here is derived from an EMBL/GenBank/DDBJ whole genome shotgun (WGS) entry which is preliminary data.</text>
</comment>
<evidence type="ECO:0000313" key="2">
    <source>
        <dbReference type="Proteomes" id="UP000238426"/>
    </source>
</evidence>
<dbReference type="RefSeq" id="WP_106463561.1">
    <property type="nucleotide sequence ID" value="NZ_PXOQ01000009.1"/>
</dbReference>
<proteinExistence type="predicted"/>
<dbReference type="Pfam" id="PF01963">
    <property type="entry name" value="TraB_PrgY_gumN"/>
    <property type="match status" value="1"/>
</dbReference>
<dbReference type="PANTHER" id="PTHR40590">
    <property type="entry name" value="CYTOPLASMIC PROTEIN-RELATED"/>
    <property type="match status" value="1"/>
</dbReference>
<dbReference type="CDD" id="cd14789">
    <property type="entry name" value="Tiki"/>
    <property type="match status" value="1"/>
</dbReference>
<dbReference type="Proteomes" id="UP000238426">
    <property type="component" value="Unassembled WGS sequence"/>
</dbReference>
<dbReference type="InterPro" id="IPR047111">
    <property type="entry name" value="YbaP-like"/>
</dbReference>
<evidence type="ECO:0008006" key="3">
    <source>
        <dbReference type="Google" id="ProtNLM"/>
    </source>
</evidence>
<dbReference type="InterPro" id="IPR002816">
    <property type="entry name" value="TraB/PrgY/GumN_fam"/>
</dbReference>
<dbReference type="PANTHER" id="PTHR40590:SF1">
    <property type="entry name" value="CYTOPLASMIC PROTEIN"/>
    <property type="match status" value="1"/>
</dbReference>
<gene>
    <name evidence="1" type="ORF">C7H52_08970</name>
</gene>
<reference evidence="1 2" key="1">
    <citation type="submission" date="2018-03" db="EMBL/GenBank/DDBJ databases">
        <title>Mesoflavibacter sp. HG37 and Mesoflavibacter sp. HG96 sp.nov., two marine bacteria isolated from seawater of Western Pacific Ocean.</title>
        <authorList>
            <person name="Cheng H."/>
            <person name="Wu Y.-H."/>
            <person name="Guo L.-L."/>
            <person name="Xu X.-W."/>
        </authorList>
    </citation>
    <scope>NUCLEOTIDE SEQUENCE [LARGE SCALE GENOMIC DNA]</scope>
    <source>
        <strain evidence="1 2">KCTC 32269</strain>
    </source>
</reference>
<dbReference type="OrthoDB" id="9798714at2"/>
<keyword evidence="2" id="KW-1185">Reference proteome</keyword>
<name>A0A2T1N9C3_9FLAO</name>
<accession>A0A2T1N9C3</accession>
<sequence>MSSNSSSKFFINTSLFILFFAQLIFSQNTNDYSLLWKIEGNGLTEPSYLFGTMHVEDKRAFNFSDQVLPAIEQSEKFALEIHPDSIMSFVKTMTNGKTPGYLKIKSVLKDKEYKKVAKRYFEVNNDSIENSNITDVETLISQLLKENKKKDDNQVFVDLHLLSQARTMSKTIVGLENQNNYLSFDSLSAKKQRKYILSYLKYDTKSYNEYLEKLKKIYISGDLEAVNNYLEKNKGYNKELTRRNTEMANNIALISKNSTLFAAVGVAHLPGKTGIIKLLSDMGYKVTKVNAEFTGVAKTYKVDKNLANWNSYKNDSLAFSIKVPGYLASTSKGLDYNYAINIASGHSYMFFAVDDRENYDPENKEKFYTNYLKNFKSKHNVVHDTIIDFKYKDLKGYKLQLKTLPEQNETHEYYILRILTNNGITYFYGAFGKESILEDVNTKKFFDSFNILKTYPLIKRDNYNNWKKFISKEGAFTVNVPGDYTDFSRKSELNQDGEILVYDLKLFMSTDKESNDNFLFRYNDLPLGYRLENLNVAYDEMENTLLQTASHLSVPKNVLINGLPGKEYELLIKEKYHAIVKVVFRGNRMYLLMHQKLDSNQKADANHKFFNSFKFLPFENAELTTLKEDFFEYKNYTKFKKESSETAVDSYLSSSNEIASIDTLTGNAYFLNYSKLKPYFKTDTLSVFYEKTIKEYESTDEIITHKKHTKFKGINAIDFELTTVKDSIMSKHRLWLDQGYYFLASVYPSEETIENKNINNFLSGYKPLKKLKHNSIYDLKAKKIFKNLKHKDSLKRYSALNAFDYYYFDKSEIQTLHKILKYNYKDSLFQNEVISKVNNEFSTINNKETLLNLNQTYLHKTTSAMNKQDILYTIQSYKPDKYIETYNNLLFNHTPISEETYSYALLTPYRDSTKLIFLNFDKLVELANHKPYRSSVLDLFTEALNTDSLKNNVISQNHKNPLKFLEEDAQNYFEELNKSDYPETELTSTYLNYFSALPPTKVNLTEFDSFFNKILNSKSYPWIKSAALKLKINHNLEVSDTIKKAVLDSVSNPLSILKLYESRNEINEIPEAYLTTEFTKLSVKQYLYDNDEFTDDYIFETPFQFKNQMYQPVILTYPNYDEKYILIVQLKDSIYNKEGKIEAFPCDTIWDTFDETYKEKSLNLVKNSENFE</sequence>
<dbReference type="AlphaFoldDB" id="A0A2T1N9C3"/>
<dbReference type="EMBL" id="PXOQ01000009">
    <property type="protein sequence ID" value="PSG88423.1"/>
    <property type="molecule type" value="Genomic_DNA"/>
</dbReference>